<dbReference type="EMBL" id="CP018839">
    <property type="protein sequence ID" value="APR04136.1"/>
    <property type="molecule type" value="Genomic_DNA"/>
</dbReference>
<feature type="region of interest" description="Disordered" evidence="1">
    <location>
        <begin position="20"/>
        <end position="41"/>
    </location>
</feature>
<accession>A0A1H5T1Q1</accession>
<dbReference type="KEGG" id="tcl:Tchl_1277"/>
<gene>
    <name evidence="3" type="ORF">Tchl_1277</name>
</gene>
<dbReference type="Pfam" id="PF11191">
    <property type="entry name" value="DUF2782"/>
    <property type="match status" value="1"/>
</dbReference>
<evidence type="ECO:0000256" key="1">
    <source>
        <dbReference type="SAM" id="MobiDB-lite"/>
    </source>
</evidence>
<dbReference type="RefSeq" id="WP_075147660.1">
    <property type="nucleotide sequence ID" value="NZ_CP018839.1"/>
</dbReference>
<dbReference type="AlphaFoldDB" id="A0A1H5T1Q1"/>
<dbReference type="OrthoDB" id="5296182at2"/>
<evidence type="ECO:0000313" key="4">
    <source>
        <dbReference type="Proteomes" id="UP000185739"/>
    </source>
</evidence>
<feature type="chain" id="PRO_5043780700" evidence="2">
    <location>
        <begin position="19"/>
        <end position="107"/>
    </location>
</feature>
<evidence type="ECO:0000313" key="3">
    <source>
        <dbReference type="EMBL" id="APR04136.1"/>
    </source>
</evidence>
<dbReference type="Gene3D" id="2.20.130.30">
    <property type="entry name" value="Protein of unknown function DUF2782"/>
    <property type="match status" value="1"/>
</dbReference>
<proteinExistence type="predicted"/>
<sequence>MRRTLTALLLAAALPAFAQQPPALEPIPEPPPMPADSEAIDEPEVTIVKRGEDTVTEYRIRGRLYMVKVTPPHGVPYYLIDREGNGQMVRDDSAPTLAVPMWVVKSW</sequence>
<keyword evidence="4" id="KW-1185">Reference proteome</keyword>
<organism evidence="3 4">
    <name type="scientific">Thauera chlorobenzoica</name>
    <dbReference type="NCBI Taxonomy" id="96773"/>
    <lineage>
        <taxon>Bacteria</taxon>
        <taxon>Pseudomonadati</taxon>
        <taxon>Pseudomonadota</taxon>
        <taxon>Betaproteobacteria</taxon>
        <taxon>Rhodocyclales</taxon>
        <taxon>Zoogloeaceae</taxon>
        <taxon>Thauera</taxon>
    </lineage>
</organism>
<dbReference type="InterPro" id="IPR021357">
    <property type="entry name" value="DUF2782"/>
</dbReference>
<evidence type="ECO:0000256" key="2">
    <source>
        <dbReference type="SAM" id="SignalP"/>
    </source>
</evidence>
<feature type="signal peptide" evidence="2">
    <location>
        <begin position="1"/>
        <end position="18"/>
    </location>
</feature>
<protein>
    <submittedName>
        <fullName evidence="3">Uncharacterized protein</fullName>
    </submittedName>
</protein>
<feature type="compositionally biased region" description="Pro residues" evidence="1">
    <location>
        <begin position="23"/>
        <end position="34"/>
    </location>
</feature>
<dbReference type="Proteomes" id="UP000185739">
    <property type="component" value="Chromosome"/>
</dbReference>
<keyword evidence="2" id="KW-0732">Signal</keyword>
<dbReference type="STRING" id="96773.Tchl_1277"/>
<reference evidence="3 4" key="1">
    <citation type="submission" date="2016-12" db="EMBL/GenBank/DDBJ databases">
        <title>Complete genome sequence of Thauera chlorobenzoica, a Betaproteobacterium degrading haloaromatics anaerobically to CO2 and halides.</title>
        <authorList>
            <person name="Goris T."/>
            <person name="Mergelsberg M."/>
            <person name="Boll M."/>
        </authorList>
    </citation>
    <scope>NUCLEOTIDE SEQUENCE [LARGE SCALE GENOMIC DNA]</scope>
    <source>
        <strain evidence="3 4">3CB1</strain>
    </source>
</reference>
<name>A0A1H5T1Q1_9RHOO</name>